<evidence type="ECO:0000256" key="1">
    <source>
        <dbReference type="ARBA" id="ARBA00012513"/>
    </source>
</evidence>
<comment type="catalytic activity">
    <reaction evidence="3">
        <text>L-seryl-[protein] + ATP = O-phospho-L-seryl-[protein] + ADP + H(+)</text>
        <dbReference type="Rhea" id="RHEA:17989"/>
        <dbReference type="Rhea" id="RHEA-COMP:9863"/>
        <dbReference type="Rhea" id="RHEA-COMP:11604"/>
        <dbReference type="ChEBI" id="CHEBI:15378"/>
        <dbReference type="ChEBI" id="CHEBI:29999"/>
        <dbReference type="ChEBI" id="CHEBI:30616"/>
        <dbReference type="ChEBI" id="CHEBI:83421"/>
        <dbReference type="ChEBI" id="CHEBI:456216"/>
        <dbReference type="EC" id="2.7.11.1"/>
    </reaction>
</comment>
<dbReference type="PANTHER" id="PTHR21310">
    <property type="entry name" value="AMINOGLYCOSIDE PHOSPHOTRANSFERASE-RELATED-RELATED"/>
    <property type="match status" value="1"/>
</dbReference>
<dbReference type="AlphaFoldDB" id="A0A2T3AQ60"/>
<dbReference type="Gene3D" id="3.90.1200.10">
    <property type="match status" value="1"/>
</dbReference>
<gene>
    <name evidence="4" type="ORF">M430DRAFT_23281</name>
</gene>
<dbReference type="EC" id="2.7.11.1" evidence="1"/>
<evidence type="ECO:0000313" key="4">
    <source>
        <dbReference type="EMBL" id="PSS07128.1"/>
    </source>
</evidence>
<dbReference type="STRING" id="857342.A0A2T3AQ60"/>
<organism evidence="4 5">
    <name type="scientific">Amorphotheca resinae ATCC 22711</name>
    <dbReference type="NCBI Taxonomy" id="857342"/>
    <lineage>
        <taxon>Eukaryota</taxon>
        <taxon>Fungi</taxon>
        <taxon>Dikarya</taxon>
        <taxon>Ascomycota</taxon>
        <taxon>Pezizomycotina</taxon>
        <taxon>Leotiomycetes</taxon>
        <taxon>Helotiales</taxon>
        <taxon>Amorphothecaceae</taxon>
        <taxon>Amorphotheca</taxon>
    </lineage>
</organism>
<comment type="catalytic activity">
    <reaction evidence="2">
        <text>L-threonyl-[protein] + ATP = O-phospho-L-threonyl-[protein] + ADP + H(+)</text>
        <dbReference type="Rhea" id="RHEA:46608"/>
        <dbReference type="Rhea" id="RHEA-COMP:11060"/>
        <dbReference type="Rhea" id="RHEA-COMP:11605"/>
        <dbReference type="ChEBI" id="CHEBI:15378"/>
        <dbReference type="ChEBI" id="CHEBI:30013"/>
        <dbReference type="ChEBI" id="CHEBI:30616"/>
        <dbReference type="ChEBI" id="CHEBI:61977"/>
        <dbReference type="ChEBI" id="CHEBI:456216"/>
        <dbReference type="EC" id="2.7.11.1"/>
    </reaction>
</comment>
<evidence type="ECO:0000313" key="5">
    <source>
        <dbReference type="Proteomes" id="UP000241818"/>
    </source>
</evidence>
<sequence>MTSELDSDGWLGSNQNSLCHLDLAPRNILVNPAPDDAQVFEISAILDWDSAVFAPSFMSCAPPLWIWAWNDDEDERTADNDPPTPELRQLKHLFDNAAGSDYVYFAYEPPYRLARRLVYFAIHEIGYNEEVKKASEMLKEWADMRRSKPTRQRRI</sequence>
<dbReference type="InterPro" id="IPR051678">
    <property type="entry name" value="AGP_Transferase"/>
</dbReference>
<name>A0A2T3AQ60_AMORE</name>
<evidence type="ECO:0000256" key="2">
    <source>
        <dbReference type="ARBA" id="ARBA00047899"/>
    </source>
</evidence>
<dbReference type="GeneID" id="36572949"/>
<dbReference type="PROSITE" id="PS00109">
    <property type="entry name" value="PROTEIN_KINASE_TYR"/>
    <property type="match status" value="1"/>
</dbReference>
<dbReference type="InParanoid" id="A0A2T3AQ60"/>
<dbReference type="Proteomes" id="UP000241818">
    <property type="component" value="Unassembled WGS sequence"/>
</dbReference>
<evidence type="ECO:0000256" key="3">
    <source>
        <dbReference type="ARBA" id="ARBA00048679"/>
    </source>
</evidence>
<dbReference type="SUPFAM" id="SSF56112">
    <property type="entry name" value="Protein kinase-like (PK-like)"/>
    <property type="match status" value="1"/>
</dbReference>
<keyword evidence="5" id="KW-1185">Reference proteome</keyword>
<dbReference type="PANTHER" id="PTHR21310:SF56">
    <property type="entry name" value="AMINOGLYCOSIDE PHOSPHOTRANSFERASE DOMAIN-CONTAINING PROTEIN"/>
    <property type="match status" value="1"/>
</dbReference>
<protein>
    <recommendedName>
        <fullName evidence="1">non-specific serine/threonine protein kinase</fullName>
        <ecNumber evidence="1">2.7.11.1</ecNumber>
    </recommendedName>
</protein>
<accession>A0A2T3AQ60</accession>
<dbReference type="EMBL" id="KZ679019">
    <property type="protein sequence ID" value="PSS07128.1"/>
    <property type="molecule type" value="Genomic_DNA"/>
</dbReference>
<dbReference type="RefSeq" id="XP_024716784.1">
    <property type="nucleotide sequence ID" value="XM_024864868.1"/>
</dbReference>
<reference evidence="4 5" key="1">
    <citation type="journal article" date="2018" name="New Phytol.">
        <title>Comparative genomics and transcriptomics depict ericoid mycorrhizal fungi as versatile saprotrophs and plant mutualists.</title>
        <authorList>
            <person name="Martino E."/>
            <person name="Morin E."/>
            <person name="Grelet G.A."/>
            <person name="Kuo A."/>
            <person name="Kohler A."/>
            <person name="Daghino S."/>
            <person name="Barry K.W."/>
            <person name="Cichocki N."/>
            <person name="Clum A."/>
            <person name="Dockter R.B."/>
            <person name="Hainaut M."/>
            <person name="Kuo R.C."/>
            <person name="LaButti K."/>
            <person name="Lindahl B.D."/>
            <person name="Lindquist E.A."/>
            <person name="Lipzen A."/>
            <person name="Khouja H.R."/>
            <person name="Magnuson J."/>
            <person name="Murat C."/>
            <person name="Ohm R.A."/>
            <person name="Singer S.W."/>
            <person name="Spatafora J.W."/>
            <person name="Wang M."/>
            <person name="Veneault-Fourrey C."/>
            <person name="Henrissat B."/>
            <person name="Grigoriev I.V."/>
            <person name="Martin F.M."/>
            <person name="Perotto S."/>
        </authorList>
    </citation>
    <scope>NUCLEOTIDE SEQUENCE [LARGE SCALE GENOMIC DNA]</scope>
    <source>
        <strain evidence="4 5">ATCC 22711</strain>
    </source>
</reference>
<dbReference type="InterPro" id="IPR011009">
    <property type="entry name" value="Kinase-like_dom_sf"/>
</dbReference>
<proteinExistence type="predicted"/>
<dbReference type="InterPro" id="IPR008266">
    <property type="entry name" value="Tyr_kinase_AS"/>
</dbReference>
<dbReference type="GO" id="GO:0004674">
    <property type="term" value="F:protein serine/threonine kinase activity"/>
    <property type="evidence" value="ECO:0007669"/>
    <property type="project" value="UniProtKB-EC"/>
</dbReference>
<dbReference type="OrthoDB" id="2831558at2759"/>